<feature type="compositionally biased region" description="Basic and acidic residues" evidence="1">
    <location>
        <begin position="25"/>
        <end position="35"/>
    </location>
</feature>
<dbReference type="EMBL" id="JAKOGI010000461">
    <property type="protein sequence ID" value="KAJ8434650.1"/>
    <property type="molecule type" value="Genomic_DNA"/>
</dbReference>
<accession>A0A9Q1K1C6</accession>
<reference evidence="2" key="1">
    <citation type="submission" date="2022-04" db="EMBL/GenBank/DDBJ databases">
        <title>Carnegiea gigantea Genome sequencing and assembly v2.</title>
        <authorList>
            <person name="Copetti D."/>
            <person name="Sanderson M.J."/>
            <person name="Burquez A."/>
            <person name="Wojciechowski M.F."/>
        </authorList>
    </citation>
    <scope>NUCLEOTIDE SEQUENCE</scope>
    <source>
        <strain evidence="2">SGP5-SGP5p</strain>
        <tissue evidence="2">Aerial part</tissue>
    </source>
</reference>
<name>A0A9Q1K1C6_9CARY</name>
<evidence type="ECO:0000313" key="2">
    <source>
        <dbReference type="EMBL" id="KAJ8434650.1"/>
    </source>
</evidence>
<gene>
    <name evidence="2" type="ORF">Cgig2_034084</name>
</gene>
<organism evidence="2 3">
    <name type="scientific">Carnegiea gigantea</name>
    <dbReference type="NCBI Taxonomy" id="171969"/>
    <lineage>
        <taxon>Eukaryota</taxon>
        <taxon>Viridiplantae</taxon>
        <taxon>Streptophyta</taxon>
        <taxon>Embryophyta</taxon>
        <taxon>Tracheophyta</taxon>
        <taxon>Spermatophyta</taxon>
        <taxon>Magnoliopsida</taxon>
        <taxon>eudicotyledons</taxon>
        <taxon>Gunneridae</taxon>
        <taxon>Pentapetalae</taxon>
        <taxon>Caryophyllales</taxon>
        <taxon>Cactineae</taxon>
        <taxon>Cactaceae</taxon>
        <taxon>Cactoideae</taxon>
        <taxon>Echinocereeae</taxon>
        <taxon>Carnegiea</taxon>
    </lineage>
</organism>
<feature type="region of interest" description="Disordered" evidence="1">
    <location>
        <begin position="1"/>
        <end position="35"/>
    </location>
</feature>
<keyword evidence="3" id="KW-1185">Reference proteome</keyword>
<dbReference type="Proteomes" id="UP001153076">
    <property type="component" value="Unassembled WGS sequence"/>
</dbReference>
<comment type="caution">
    <text evidence="2">The sequence shown here is derived from an EMBL/GenBank/DDBJ whole genome shotgun (WGS) entry which is preliminary data.</text>
</comment>
<dbReference type="AlphaFoldDB" id="A0A9Q1K1C6"/>
<protein>
    <submittedName>
        <fullName evidence="2">Uncharacterized protein</fullName>
    </submittedName>
</protein>
<evidence type="ECO:0000256" key="1">
    <source>
        <dbReference type="SAM" id="MobiDB-lite"/>
    </source>
</evidence>
<proteinExistence type="predicted"/>
<sequence length="162" mass="19258">MQVEEELSKKIPAKIRNNRRNNNQNRDKKASSPKEVHAVNHIIEYTRIRTTYTLALEWLQAKGKINLCKIKLDTKSIKYFDPSKYYKYHQSRGHDTEDFWTLKNRLEKMFKSKQLLLYKAAQKPNNDMNALGNQENIFVVEDQEKEWNPSMFIQDFSSQSQA</sequence>
<evidence type="ECO:0000313" key="3">
    <source>
        <dbReference type="Proteomes" id="UP001153076"/>
    </source>
</evidence>
<dbReference type="OrthoDB" id="1436117at2759"/>